<proteinExistence type="predicted"/>
<keyword evidence="2" id="KW-1185">Reference proteome</keyword>
<evidence type="ECO:0000313" key="3">
    <source>
        <dbReference type="RefSeq" id="XP_022963950.1"/>
    </source>
</evidence>
<dbReference type="Gene3D" id="3.30.450.50">
    <property type="entry name" value="Longin domain"/>
    <property type="match status" value="1"/>
</dbReference>
<dbReference type="GO" id="GO:0016020">
    <property type="term" value="C:membrane"/>
    <property type="evidence" value="ECO:0007669"/>
    <property type="project" value="InterPro"/>
</dbReference>
<keyword evidence="1" id="KW-1133">Transmembrane helix</keyword>
<organism evidence="2 3">
    <name type="scientific">Cucurbita moschata</name>
    <name type="common">Winter crookneck squash</name>
    <name type="synonym">Cucurbita pepo var. moschata</name>
    <dbReference type="NCBI Taxonomy" id="3662"/>
    <lineage>
        <taxon>Eukaryota</taxon>
        <taxon>Viridiplantae</taxon>
        <taxon>Streptophyta</taxon>
        <taxon>Embryophyta</taxon>
        <taxon>Tracheophyta</taxon>
        <taxon>Spermatophyta</taxon>
        <taxon>Magnoliopsida</taxon>
        <taxon>eudicotyledons</taxon>
        <taxon>Gunneridae</taxon>
        <taxon>Pentapetalae</taxon>
        <taxon>rosids</taxon>
        <taxon>fabids</taxon>
        <taxon>Cucurbitales</taxon>
        <taxon>Cucurbitaceae</taxon>
        <taxon>Cucurbiteae</taxon>
        <taxon>Cucurbita</taxon>
    </lineage>
</organism>
<dbReference type="KEGG" id="cmos:111464094"/>
<accession>A0A6J1HJF1</accession>
<dbReference type="AlphaFoldDB" id="A0A6J1HJF1"/>
<sequence>MVSNPDLVFYACIARGTVILAEFNREPNLNDLAFRCIEKAPPHHSTFSHTVRNRVYTFLIEGPFVYFGIFHEDLFRSEVCGFLNRLRRAFEDFIESELRKGFENFTSNCFQSQFDSIFRRILTSNQDQTSSGLDSDKRKKTSLISKFSKPCSLMKKKKKVVGDANSEEGKYASTVDDSVDLYDDNNGLCSRDITLLMQKNGSYERQKAKQIWRKHVWVVLSIDLFVCLVLFAIWLWVCSGFQCIES</sequence>
<dbReference type="InterPro" id="IPR011012">
    <property type="entry name" value="Longin-like_dom_sf"/>
</dbReference>
<reference evidence="3" key="1">
    <citation type="submission" date="2025-08" db="UniProtKB">
        <authorList>
            <consortium name="RefSeq"/>
        </authorList>
    </citation>
    <scope>IDENTIFICATION</scope>
    <source>
        <tissue evidence="3">Young leaves</tissue>
    </source>
</reference>
<keyword evidence="1" id="KW-0812">Transmembrane</keyword>
<protein>
    <submittedName>
        <fullName evidence="3">Phytolongin Phyl2.2-like</fullName>
    </submittedName>
</protein>
<dbReference type="GeneID" id="111464094"/>
<dbReference type="Proteomes" id="UP000504609">
    <property type="component" value="Unplaced"/>
</dbReference>
<gene>
    <name evidence="3" type="primary">LOC111464094</name>
</gene>
<evidence type="ECO:0000313" key="2">
    <source>
        <dbReference type="Proteomes" id="UP000504609"/>
    </source>
</evidence>
<name>A0A6J1HJF1_CUCMO</name>
<evidence type="ECO:0000256" key="1">
    <source>
        <dbReference type="SAM" id="Phobius"/>
    </source>
</evidence>
<dbReference type="RefSeq" id="XP_022963950.1">
    <property type="nucleotide sequence ID" value="XM_023108182.1"/>
</dbReference>
<dbReference type="SUPFAM" id="SSF64356">
    <property type="entry name" value="SNARE-like"/>
    <property type="match status" value="1"/>
</dbReference>
<dbReference type="PANTHER" id="PTHR47461:SF3">
    <property type="entry name" value="PHYTOLONGIN PHYL2.2"/>
    <property type="match status" value="1"/>
</dbReference>
<keyword evidence="1" id="KW-0472">Membrane</keyword>
<feature type="transmembrane region" description="Helical" evidence="1">
    <location>
        <begin position="215"/>
        <end position="237"/>
    </location>
</feature>
<dbReference type="PANTHER" id="PTHR47461">
    <property type="entry name" value="PHYTOLONGIN PHYL1.2"/>
    <property type="match status" value="1"/>
</dbReference>
<dbReference type="InterPro" id="IPR044783">
    <property type="entry name" value="PHYL"/>
</dbReference>